<sequence>MSFNYDGGAIAKDECFFCFEDQFGPSGLFISPSSKKAYCLTHLKSHFSHHPEDKIYLNLRKTRKEPKQKDVKIIKLEIKQQLDSDLYDVHQQLLSYNGESISPIENIDEATQANITRVVNSSSSETANDIKAWQQEFNQCEHTIEFQQQPIENIDLTKCGACELKENLWICLTCGTLGCGRAQFGGVPGNTHALSHYQESGHPIAVKLGSLSKDVMDVYCYQCDDEIVFPRAPALLKTYGIDVSSFVKTEKSLVELQIEQNVNWDFNLKNDKGEDLPAVFGQGLTGLKNLGNSCYLASVVQTLFSMDEYRHNFNKDPATFTQEDQEDLAFQLSKISQGLVSGVYSKPSQEDDSGYQAGISPRSLKTLVGKNHEEFSSMRQQDAFEFWNYLLDKVDKLDPELNDIFRFINVEKFSLGDNKVKFKSQVNENLTLSTMNELEETINEKGESIKAYKREDFLDLLLQYLTPEEIELGGKQIQKTNFFKTFPKYLVTAIQRIQLQNWIPVKTDVPLSLPDSFDIKDFQSPELLEEGEIEVKEEEAEEPYQFNTEALNNLLQMGFPENRAKKAIYETDSSDPEYLMNWLIERMEDPTIDDPVEFVSKSKKASNGPQIDEIKISSLMDMGFSYQLAKKALFVNQNNVEVSVEWLFSNPGDDGNIPEAPVTVDKSEILESLPTKDRSEYSLKAVICHKGSQVTSGHYVAFIKVNERWILFNDEKVIDITGDSGSWAEIEKNGYVYVWEQL</sequence>
<keyword evidence="4 13" id="KW-0479">Metal-binding</keyword>
<keyword evidence="9 15" id="KW-0788">Thiol protease</keyword>
<feature type="binding site" evidence="12">
    <location>
        <position position="219"/>
    </location>
    <ligand>
        <name>substrate</name>
    </ligand>
</feature>
<dbReference type="GO" id="GO:0006508">
    <property type="term" value="P:proteolysis"/>
    <property type="evidence" value="ECO:0007669"/>
    <property type="project" value="UniProtKB-KW"/>
</dbReference>
<feature type="binding site" evidence="12">
    <location>
        <position position="169"/>
    </location>
    <ligand>
        <name>substrate</name>
    </ligand>
</feature>
<reference evidence="19" key="1">
    <citation type="journal article" date="2021" name="Open Biol.">
        <title>Shared evolutionary footprints suggest mitochondrial oxidative damage underlies multiple complex I losses in fungi.</title>
        <authorList>
            <person name="Schikora-Tamarit M.A."/>
            <person name="Marcet-Houben M."/>
            <person name="Nosek J."/>
            <person name="Gabaldon T."/>
        </authorList>
    </citation>
    <scope>NUCLEOTIDE SEQUENCE</scope>
    <source>
        <strain evidence="19">CBS2887</strain>
    </source>
</reference>
<dbReference type="PIRSF" id="PIRSF016308">
    <property type="entry name" value="UBP"/>
    <property type="match status" value="1"/>
</dbReference>
<evidence type="ECO:0000256" key="14">
    <source>
        <dbReference type="PROSITE-ProRule" id="PRU00502"/>
    </source>
</evidence>
<feature type="active site" description="Nucleophile" evidence="11">
    <location>
        <position position="294"/>
    </location>
</feature>
<evidence type="ECO:0000259" key="18">
    <source>
        <dbReference type="PROSITE" id="PS50271"/>
    </source>
</evidence>
<dbReference type="InterPro" id="IPR018200">
    <property type="entry name" value="USP_CS"/>
</dbReference>
<dbReference type="GO" id="GO:0016579">
    <property type="term" value="P:protein deubiquitination"/>
    <property type="evidence" value="ECO:0007669"/>
    <property type="project" value="InterPro"/>
</dbReference>
<dbReference type="EC" id="3.4.19.12" evidence="15"/>
<protein>
    <recommendedName>
        <fullName evidence="15">Ubiquitin carboxyl-terminal hydrolase</fullName>
        <ecNumber evidence="15">3.4.19.12</ecNumber>
    </recommendedName>
</protein>
<feature type="binding site" evidence="12">
    <location>
        <begin position="181"/>
        <end position="184"/>
    </location>
    <ligand>
        <name>substrate</name>
    </ligand>
</feature>
<evidence type="ECO:0000256" key="12">
    <source>
        <dbReference type="PIRSR" id="PIRSR016308-2"/>
    </source>
</evidence>
<keyword evidence="3 15" id="KW-0645">Protease</keyword>
<dbReference type="SMART" id="SM00290">
    <property type="entry name" value="ZnF_UBP"/>
    <property type="match status" value="1"/>
</dbReference>
<keyword evidence="5" id="KW-0677">Repeat</keyword>
<dbReference type="SUPFAM" id="SSF54001">
    <property type="entry name" value="Cysteine proteinases"/>
    <property type="match status" value="1"/>
</dbReference>
<evidence type="ECO:0000256" key="6">
    <source>
        <dbReference type="ARBA" id="ARBA00022771"/>
    </source>
</evidence>
<comment type="catalytic activity">
    <reaction evidence="1 15">
        <text>Thiol-dependent hydrolysis of ester, thioester, amide, peptide and isopeptide bonds formed by the C-terminal Gly of ubiquitin (a 76-residue protein attached to proteins as an intracellular targeting signal).</text>
        <dbReference type="EC" id="3.4.19.12"/>
    </reaction>
</comment>
<evidence type="ECO:0000256" key="2">
    <source>
        <dbReference type="ARBA" id="ARBA00009085"/>
    </source>
</evidence>
<evidence type="ECO:0000256" key="1">
    <source>
        <dbReference type="ARBA" id="ARBA00000707"/>
    </source>
</evidence>
<name>A0A9P8QDS3_WICPI</name>
<keyword evidence="8 15" id="KW-0378">Hydrolase</keyword>
<dbReference type="GO" id="GO:0004843">
    <property type="term" value="F:cysteine-type deubiquitinase activity"/>
    <property type="evidence" value="ECO:0007669"/>
    <property type="project" value="UniProtKB-UniRule"/>
</dbReference>
<dbReference type="PANTHER" id="PTHR24006">
    <property type="entry name" value="UBIQUITIN CARBOXYL-TERMINAL HYDROLASE"/>
    <property type="match status" value="1"/>
</dbReference>
<feature type="binding site" evidence="12">
    <location>
        <position position="224"/>
    </location>
    <ligand>
        <name>substrate</name>
    </ligand>
</feature>
<evidence type="ECO:0000256" key="8">
    <source>
        <dbReference type="ARBA" id="ARBA00022801"/>
    </source>
</evidence>
<evidence type="ECO:0000256" key="7">
    <source>
        <dbReference type="ARBA" id="ARBA00022786"/>
    </source>
</evidence>
<gene>
    <name evidence="19" type="ORF">WICPIJ_000334</name>
</gene>
<comment type="caution">
    <text evidence="19">The sequence shown here is derived from an EMBL/GenBank/DDBJ whole genome shotgun (WGS) entry which is preliminary data.</text>
</comment>
<evidence type="ECO:0000256" key="9">
    <source>
        <dbReference type="ARBA" id="ARBA00022807"/>
    </source>
</evidence>
<dbReference type="SUPFAM" id="SSF46934">
    <property type="entry name" value="UBA-like"/>
    <property type="match status" value="1"/>
</dbReference>
<organism evidence="19 20">
    <name type="scientific">Wickerhamomyces pijperi</name>
    <name type="common">Yeast</name>
    <name type="synonym">Pichia pijperi</name>
    <dbReference type="NCBI Taxonomy" id="599730"/>
    <lineage>
        <taxon>Eukaryota</taxon>
        <taxon>Fungi</taxon>
        <taxon>Dikarya</taxon>
        <taxon>Ascomycota</taxon>
        <taxon>Saccharomycotina</taxon>
        <taxon>Saccharomycetes</taxon>
        <taxon>Phaffomycetales</taxon>
        <taxon>Wickerhamomycetaceae</taxon>
        <taxon>Wickerhamomyces</taxon>
    </lineage>
</organism>
<feature type="binding site" evidence="13">
    <location>
        <position position="192"/>
    </location>
    <ligand>
        <name>Zn(2+)</name>
        <dbReference type="ChEBI" id="CHEBI:29105"/>
    </ligand>
</feature>
<reference evidence="19" key="2">
    <citation type="submission" date="2021-01" db="EMBL/GenBank/DDBJ databases">
        <authorList>
            <person name="Schikora-Tamarit M.A."/>
        </authorList>
    </citation>
    <scope>NUCLEOTIDE SEQUENCE</scope>
    <source>
        <strain evidence="19">CBS2887</strain>
    </source>
</reference>
<feature type="domain" description="UBP-type" evidence="18">
    <location>
        <begin position="138"/>
        <end position="249"/>
    </location>
</feature>
<dbReference type="PROSITE" id="PS00973">
    <property type="entry name" value="USP_2"/>
    <property type="match status" value="1"/>
</dbReference>
<feature type="binding site" evidence="12">
    <location>
        <position position="221"/>
    </location>
    <ligand>
        <name>substrate</name>
    </ligand>
</feature>
<evidence type="ECO:0000256" key="15">
    <source>
        <dbReference type="RuleBase" id="RU366025"/>
    </source>
</evidence>
<dbReference type="AlphaFoldDB" id="A0A9P8QDS3"/>
<feature type="binding site" evidence="13">
    <location>
        <position position="179"/>
    </location>
    <ligand>
        <name>Zn(2+)</name>
        <dbReference type="ChEBI" id="CHEBI:29105"/>
    </ligand>
</feature>
<dbReference type="PROSITE" id="PS50030">
    <property type="entry name" value="UBA"/>
    <property type="match status" value="2"/>
</dbReference>
<keyword evidence="10 13" id="KW-0862">Zinc</keyword>
<evidence type="ECO:0000313" key="19">
    <source>
        <dbReference type="EMBL" id="KAH3688687.1"/>
    </source>
</evidence>
<dbReference type="SUPFAM" id="SSF57850">
    <property type="entry name" value="RING/U-box"/>
    <property type="match status" value="1"/>
</dbReference>
<dbReference type="Gene3D" id="1.10.8.10">
    <property type="entry name" value="DNA helicase RuvA subunit, C-terminal domain"/>
    <property type="match status" value="2"/>
</dbReference>
<evidence type="ECO:0000259" key="16">
    <source>
        <dbReference type="PROSITE" id="PS50030"/>
    </source>
</evidence>
<feature type="domain" description="USP" evidence="17">
    <location>
        <begin position="285"/>
        <end position="742"/>
    </location>
</feature>
<dbReference type="Gene3D" id="3.30.40.10">
    <property type="entry name" value="Zinc/RING finger domain, C3HC4 (zinc finger)"/>
    <property type="match status" value="2"/>
</dbReference>
<dbReference type="InterPro" id="IPR050164">
    <property type="entry name" value="Peptidase_C19"/>
</dbReference>
<proteinExistence type="inferred from homology"/>
<dbReference type="PROSITE" id="PS50271">
    <property type="entry name" value="ZF_UBP"/>
    <property type="match status" value="1"/>
</dbReference>
<dbReference type="Gene3D" id="3.90.70.10">
    <property type="entry name" value="Cysteine proteinases"/>
    <property type="match status" value="1"/>
</dbReference>
<feature type="active site" description="Proton acceptor" evidence="11">
    <location>
        <position position="698"/>
    </location>
</feature>
<evidence type="ECO:0000313" key="20">
    <source>
        <dbReference type="Proteomes" id="UP000774326"/>
    </source>
</evidence>
<dbReference type="InterPro" id="IPR001607">
    <property type="entry name" value="Znf_UBP"/>
</dbReference>
<dbReference type="Pfam" id="PF00443">
    <property type="entry name" value="UCH"/>
    <property type="match status" value="1"/>
</dbReference>
<keyword evidence="20" id="KW-1185">Reference proteome</keyword>
<evidence type="ECO:0000256" key="4">
    <source>
        <dbReference type="ARBA" id="ARBA00022723"/>
    </source>
</evidence>
<dbReference type="FunFam" id="3.30.40.10:FF:000026">
    <property type="entry name" value="Ubiquitin carboxyl-terminal hydrolase"/>
    <property type="match status" value="1"/>
</dbReference>
<evidence type="ECO:0000256" key="3">
    <source>
        <dbReference type="ARBA" id="ARBA00022670"/>
    </source>
</evidence>
<dbReference type="InterPro" id="IPR001394">
    <property type="entry name" value="Peptidase_C19_UCH"/>
</dbReference>
<dbReference type="EMBL" id="JAEUBG010000205">
    <property type="protein sequence ID" value="KAH3688687.1"/>
    <property type="molecule type" value="Genomic_DNA"/>
</dbReference>
<dbReference type="InterPro" id="IPR013083">
    <property type="entry name" value="Znf_RING/FYVE/PHD"/>
</dbReference>
<dbReference type="GO" id="GO:0008270">
    <property type="term" value="F:zinc ion binding"/>
    <property type="evidence" value="ECO:0007669"/>
    <property type="project" value="UniProtKB-KW"/>
</dbReference>
<dbReference type="SMART" id="SM00165">
    <property type="entry name" value="UBA"/>
    <property type="match status" value="2"/>
</dbReference>
<dbReference type="InterPro" id="IPR016652">
    <property type="entry name" value="Ubiquitinyl_hydrolase"/>
</dbReference>
<evidence type="ECO:0000256" key="5">
    <source>
        <dbReference type="ARBA" id="ARBA00022737"/>
    </source>
</evidence>
<feature type="domain" description="UBA" evidence="16">
    <location>
        <begin position="610"/>
        <end position="650"/>
    </location>
</feature>
<dbReference type="Pfam" id="PF17807">
    <property type="entry name" value="zf-UBP_var"/>
    <property type="match status" value="1"/>
</dbReference>
<keyword evidence="6 14" id="KW-0863">Zinc-finger</keyword>
<evidence type="ECO:0000256" key="11">
    <source>
        <dbReference type="PIRSR" id="PIRSR016308-1"/>
    </source>
</evidence>
<dbReference type="GO" id="GO:0005829">
    <property type="term" value="C:cytosol"/>
    <property type="evidence" value="ECO:0007669"/>
    <property type="project" value="TreeGrafter"/>
</dbReference>
<keyword evidence="7 15" id="KW-0833">Ubl conjugation pathway</keyword>
<dbReference type="PROSITE" id="PS00972">
    <property type="entry name" value="USP_1"/>
    <property type="match status" value="1"/>
</dbReference>
<evidence type="ECO:0000256" key="13">
    <source>
        <dbReference type="PIRSR" id="PIRSR016308-3"/>
    </source>
</evidence>
<accession>A0A9P8QDS3</accession>
<comment type="similarity">
    <text evidence="2 15">Belongs to the peptidase C19 family.</text>
</comment>
<evidence type="ECO:0000259" key="17">
    <source>
        <dbReference type="PROSITE" id="PS50235"/>
    </source>
</evidence>
<feature type="domain" description="UBA" evidence="16">
    <location>
        <begin position="545"/>
        <end position="586"/>
    </location>
</feature>
<dbReference type="PANTHER" id="PTHR24006:SF664">
    <property type="entry name" value="UBIQUITIN CARBOXYL-TERMINAL HYDROLASE"/>
    <property type="match status" value="1"/>
</dbReference>
<dbReference type="InterPro" id="IPR009060">
    <property type="entry name" value="UBA-like_sf"/>
</dbReference>
<dbReference type="CDD" id="cd14297">
    <property type="entry name" value="UBA2_spUBP14_like"/>
    <property type="match status" value="1"/>
</dbReference>
<dbReference type="GO" id="GO:0005634">
    <property type="term" value="C:nucleus"/>
    <property type="evidence" value="ECO:0007669"/>
    <property type="project" value="TreeGrafter"/>
</dbReference>
<dbReference type="PROSITE" id="PS50235">
    <property type="entry name" value="USP_3"/>
    <property type="match status" value="1"/>
</dbReference>
<dbReference type="InterPro" id="IPR028889">
    <property type="entry name" value="USP"/>
</dbReference>
<evidence type="ECO:0000256" key="10">
    <source>
        <dbReference type="ARBA" id="ARBA00022833"/>
    </source>
</evidence>
<dbReference type="InterPro" id="IPR041432">
    <property type="entry name" value="UBP13_Znf-UBP_var"/>
</dbReference>
<dbReference type="Pfam" id="PF02148">
    <property type="entry name" value="zf-UBP"/>
    <property type="match status" value="1"/>
</dbReference>
<dbReference type="Pfam" id="PF00627">
    <property type="entry name" value="UBA"/>
    <property type="match status" value="1"/>
</dbReference>
<dbReference type="OrthoDB" id="361536at2759"/>
<dbReference type="InterPro" id="IPR038765">
    <property type="entry name" value="Papain-like_cys_pep_sf"/>
</dbReference>
<dbReference type="InterPro" id="IPR015940">
    <property type="entry name" value="UBA"/>
</dbReference>
<feature type="binding site" evidence="13">
    <location>
        <position position="162"/>
    </location>
    <ligand>
        <name>Zn(2+)</name>
        <dbReference type="ChEBI" id="CHEBI:29105"/>
    </ligand>
</feature>
<feature type="binding site" evidence="13">
    <location>
        <position position="159"/>
    </location>
    <ligand>
        <name>Zn(2+)</name>
        <dbReference type="ChEBI" id="CHEBI:29105"/>
    </ligand>
</feature>
<dbReference type="Proteomes" id="UP000774326">
    <property type="component" value="Unassembled WGS sequence"/>
</dbReference>